<evidence type="ECO:0000256" key="1">
    <source>
        <dbReference type="ARBA" id="ARBA00004305"/>
    </source>
</evidence>
<evidence type="ECO:0000256" key="18">
    <source>
        <dbReference type="SAM" id="MobiDB-lite"/>
    </source>
</evidence>
<keyword evidence="8" id="KW-0999">Mitochondrion inner membrane</keyword>
<sequence>MALRVCGRLLRDGAVLSRLAAPEDRASRLLAAGRATRGRGGAAGCIFTPACFITSEAFLNRLIKGKAAEEDGALYRLPASVPPDSGEQMSLLLRHPDQPDNPKVLKVAVIGAPNAGKSTLSNQLLGIKVFAVSKKVHTTRSRAMGVLTEDDTQIILLDTPGLTSVSKVKRCVLVSSVSSLYAVKSHSLVYERTLCFHRHQLEKSLLTDPWNTVKEADLMVVLVDVSDRWMCSRLDFEVLKCLAQHPDIPAILVLNKVDKVKAKDRLLSITAELTCGVVNGRRMRVKPAIKPPWAERREEKDFSESPADDDGTERPADSAGDHRGSDGPNSALRREQLKALSSQRGWPLFKDIFMLSAVDREDVETLKKYFMAGAKPGPWQYHSEVLTDQSPEEVLSNTIREKLLEYLPQEVPYSMTQSIELWQDGENSELDIWVKLYAKKDTHMRMVIGTAGQMVARIAQEASEDLTRVFLREVKLKLTVKLRK</sequence>
<comment type="function">
    <text evidence="14">Probable GTPase that plays a role in the mitochondrial ribosomal small subunit assembly. Specifically binds the 12S mitochondrial rRNA (12S mt-rRNA) to a 33 nucleotide section delineating the 3' terminal stem-loop region. May act as a chaperone that protects the 12S mt-rRNA on the 28S mitoribosomal subunit during ribosomal small subunit assembly.</text>
</comment>
<comment type="similarity">
    <text evidence="3 17">Belongs to the TRAFAC class TrmE-Era-EngA-EngB-Septin-like GTPase superfamily. Era GTPase family.</text>
</comment>
<dbReference type="Bgee" id="ENSGACG00000020251">
    <property type="expression patterns" value="Expressed in muscle tissue and 12 other cell types or tissues"/>
</dbReference>
<feature type="region of interest" description="G2" evidence="17">
    <location>
        <begin position="137"/>
        <end position="141"/>
    </location>
</feature>
<evidence type="ECO:0000259" key="20">
    <source>
        <dbReference type="PROSITE" id="PS51713"/>
    </source>
</evidence>
<evidence type="ECO:0000256" key="12">
    <source>
        <dbReference type="ARBA" id="ARBA00023134"/>
    </source>
</evidence>
<dbReference type="InterPro" id="IPR005225">
    <property type="entry name" value="Small_GTP-bd"/>
</dbReference>
<dbReference type="InterPro" id="IPR005662">
    <property type="entry name" value="GTPase_Era-like"/>
</dbReference>
<dbReference type="InterPro" id="IPR030388">
    <property type="entry name" value="G_ERA_dom"/>
</dbReference>
<dbReference type="eggNOG" id="KOG1423">
    <property type="taxonomic scope" value="Eukaryota"/>
</dbReference>
<organism evidence="21 22">
    <name type="scientific">Gasterosteus aculeatus aculeatus</name>
    <name type="common">three-spined stickleback</name>
    <dbReference type="NCBI Taxonomy" id="481459"/>
    <lineage>
        <taxon>Eukaryota</taxon>
        <taxon>Metazoa</taxon>
        <taxon>Chordata</taxon>
        <taxon>Craniata</taxon>
        <taxon>Vertebrata</taxon>
        <taxon>Euteleostomi</taxon>
        <taxon>Actinopterygii</taxon>
        <taxon>Neopterygii</taxon>
        <taxon>Teleostei</taxon>
        <taxon>Neoteleostei</taxon>
        <taxon>Acanthomorphata</taxon>
        <taxon>Eupercaria</taxon>
        <taxon>Perciformes</taxon>
        <taxon>Cottioidei</taxon>
        <taxon>Gasterosteales</taxon>
        <taxon>Gasterosteidae</taxon>
        <taxon>Gasterosteus</taxon>
    </lineage>
</organism>
<dbReference type="AlphaFoldDB" id="G3QA42"/>
<comment type="subcellular location">
    <subcellularLocation>
        <location evidence="2">Mitochondrion inner membrane</location>
        <topology evidence="2">Peripheral membrane protein</topology>
    </subcellularLocation>
    <subcellularLocation>
        <location evidence="1">Mitochondrion matrix</location>
    </subcellularLocation>
</comment>
<dbReference type="FunCoup" id="G3QA42">
    <property type="interactions" value="1019"/>
</dbReference>
<dbReference type="CDD" id="cd22534">
    <property type="entry name" value="KH-II_Era"/>
    <property type="match status" value="1"/>
</dbReference>
<dbReference type="HAMAP" id="MF_00367">
    <property type="entry name" value="GTPase_Era"/>
    <property type="match status" value="1"/>
</dbReference>
<dbReference type="OMA" id="WAEVDVI"/>
<dbReference type="GeneTree" id="ENSGT00390000013800"/>
<evidence type="ECO:0000256" key="8">
    <source>
        <dbReference type="ARBA" id="ARBA00022792"/>
    </source>
</evidence>
<evidence type="ECO:0000256" key="14">
    <source>
        <dbReference type="ARBA" id="ARBA00025227"/>
    </source>
</evidence>
<keyword evidence="12 17" id="KW-0342">GTP-binding</keyword>
<keyword evidence="13" id="KW-0472">Membrane</keyword>
<dbReference type="CDD" id="cd04163">
    <property type="entry name" value="Era"/>
    <property type="match status" value="1"/>
</dbReference>
<dbReference type="PANTHER" id="PTHR42698:SF1">
    <property type="entry name" value="GTPASE ERA, MITOCHONDRIAL"/>
    <property type="match status" value="1"/>
</dbReference>
<feature type="region of interest" description="G3" evidence="17">
    <location>
        <begin position="158"/>
        <end position="161"/>
    </location>
</feature>
<feature type="region of interest" description="Disordered" evidence="18">
    <location>
        <begin position="289"/>
        <end position="330"/>
    </location>
</feature>
<dbReference type="Gene3D" id="3.30.300.20">
    <property type="match status" value="1"/>
</dbReference>
<dbReference type="PROSITE" id="PS51713">
    <property type="entry name" value="G_ERA"/>
    <property type="match status" value="1"/>
</dbReference>
<keyword evidence="7 17" id="KW-0547">Nucleotide-binding</keyword>
<evidence type="ECO:0000256" key="16">
    <source>
        <dbReference type="PROSITE-ProRule" id="PRU00118"/>
    </source>
</evidence>
<evidence type="ECO:0000256" key="4">
    <source>
        <dbReference type="ARBA" id="ARBA00019149"/>
    </source>
</evidence>
<feature type="compositionally biased region" description="Basic and acidic residues" evidence="18">
    <location>
        <begin position="293"/>
        <end position="303"/>
    </location>
</feature>
<dbReference type="NCBIfam" id="TIGR00231">
    <property type="entry name" value="small_GTP"/>
    <property type="match status" value="1"/>
</dbReference>
<evidence type="ECO:0000256" key="17">
    <source>
        <dbReference type="PROSITE-ProRule" id="PRU01050"/>
    </source>
</evidence>
<evidence type="ECO:0000256" key="10">
    <source>
        <dbReference type="ARBA" id="ARBA00022946"/>
    </source>
</evidence>
<dbReference type="PROSITE" id="PS50823">
    <property type="entry name" value="KH_TYPE_2"/>
    <property type="match status" value="1"/>
</dbReference>
<dbReference type="InterPro" id="IPR004044">
    <property type="entry name" value="KH_dom_type_2"/>
</dbReference>
<keyword evidence="9 16" id="KW-0694">RNA-binding</keyword>
<dbReference type="GO" id="GO:0005525">
    <property type="term" value="F:GTP binding"/>
    <property type="evidence" value="ECO:0007669"/>
    <property type="project" value="UniProtKB-UniRule"/>
</dbReference>
<keyword evidence="22" id="KW-1185">Reference proteome</keyword>
<evidence type="ECO:0000256" key="9">
    <source>
        <dbReference type="ARBA" id="ARBA00022884"/>
    </source>
</evidence>
<accession>G3QA42</accession>
<keyword evidence="6" id="KW-0699">rRNA-binding</keyword>
<dbReference type="Gene3D" id="3.40.50.300">
    <property type="entry name" value="P-loop containing nucleotide triphosphate hydrolases"/>
    <property type="match status" value="1"/>
</dbReference>
<evidence type="ECO:0000256" key="7">
    <source>
        <dbReference type="ARBA" id="ARBA00022741"/>
    </source>
</evidence>
<dbReference type="InParanoid" id="G3QA42"/>
<dbReference type="InterPro" id="IPR006073">
    <property type="entry name" value="GTP-bd"/>
</dbReference>
<keyword evidence="11" id="KW-0496">Mitochondrion</keyword>
<dbReference type="Ensembl" id="ENSGACT00000026810.2">
    <property type="protein sequence ID" value="ENSGACP00000026758.2"/>
    <property type="gene ID" value="ENSGACG00000020251.2"/>
</dbReference>
<dbReference type="InterPro" id="IPR009019">
    <property type="entry name" value="KH_sf_prok-type"/>
</dbReference>
<dbReference type="STRING" id="69293.ENSGACP00000026758"/>
<keyword evidence="10" id="KW-0809">Transit peptide</keyword>
<reference evidence="21 22" key="1">
    <citation type="journal article" date="2021" name="G3 (Bethesda)">
        <title>Improved contiguity of the threespine stickleback genome using long-read sequencing.</title>
        <authorList>
            <person name="Nath S."/>
            <person name="Shaw D.E."/>
            <person name="White M.A."/>
        </authorList>
    </citation>
    <scope>NUCLEOTIDE SEQUENCE [LARGE SCALE GENOMIC DNA]</scope>
    <source>
        <strain evidence="21 22">Lake Benthic</strain>
    </source>
</reference>
<evidence type="ECO:0000256" key="11">
    <source>
        <dbReference type="ARBA" id="ARBA00023128"/>
    </source>
</evidence>
<feature type="region of interest" description="G1" evidence="17">
    <location>
        <begin position="111"/>
        <end position="118"/>
    </location>
</feature>
<feature type="domain" description="KH type-2" evidence="19">
    <location>
        <begin position="403"/>
        <end position="484"/>
    </location>
</feature>
<dbReference type="InterPro" id="IPR027417">
    <property type="entry name" value="P-loop_NTPase"/>
</dbReference>
<keyword evidence="5" id="KW-0690">Ribosome biogenesis</keyword>
<dbReference type="GO" id="GO:0019843">
    <property type="term" value="F:rRNA binding"/>
    <property type="evidence" value="ECO:0007669"/>
    <property type="project" value="UniProtKB-KW"/>
</dbReference>
<feature type="domain" description="Era-type G" evidence="20">
    <location>
        <begin position="103"/>
        <end position="377"/>
    </location>
</feature>
<evidence type="ECO:0000256" key="5">
    <source>
        <dbReference type="ARBA" id="ARBA00022517"/>
    </source>
</evidence>
<evidence type="ECO:0000256" key="15">
    <source>
        <dbReference type="ARBA" id="ARBA00030975"/>
    </source>
</evidence>
<reference evidence="21" key="2">
    <citation type="submission" date="2025-08" db="UniProtKB">
        <authorList>
            <consortium name="Ensembl"/>
        </authorList>
    </citation>
    <scope>IDENTIFICATION</scope>
</reference>
<feature type="region of interest" description="G5" evidence="17">
    <location>
        <begin position="355"/>
        <end position="357"/>
    </location>
</feature>
<evidence type="ECO:0000256" key="6">
    <source>
        <dbReference type="ARBA" id="ARBA00022730"/>
    </source>
</evidence>
<proteinExistence type="inferred from homology"/>
<feature type="compositionally biased region" description="Basic and acidic residues" evidence="18">
    <location>
        <begin position="312"/>
        <end position="325"/>
    </location>
</feature>
<dbReference type="Pfam" id="PF07650">
    <property type="entry name" value="KH_2"/>
    <property type="match status" value="1"/>
</dbReference>
<name>G3QA42_GASAC</name>
<dbReference type="InterPro" id="IPR015946">
    <property type="entry name" value="KH_dom-like_a/b"/>
</dbReference>
<dbReference type="SUPFAM" id="SSF52540">
    <property type="entry name" value="P-loop containing nucleoside triphosphate hydrolases"/>
    <property type="match status" value="1"/>
</dbReference>
<feature type="region of interest" description="G4" evidence="17">
    <location>
        <begin position="255"/>
        <end position="258"/>
    </location>
</feature>
<dbReference type="GO" id="GO:0043024">
    <property type="term" value="F:ribosomal small subunit binding"/>
    <property type="evidence" value="ECO:0007669"/>
    <property type="project" value="TreeGrafter"/>
</dbReference>
<dbReference type="FunFam" id="3.30.300.20:FF:000016">
    <property type="entry name" value="GTPase Era, mitochondrial isoform 1"/>
    <property type="match status" value="1"/>
</dbReference>
<dbReference type="Proteomes" id="UP000007635">
    <property type="component" value="Chromosome VII"/>
</dbReference>
<dbReference type="SUPFAM" id="SSF54814">
    <property type="entry name" value="Prokaryotic type KH domain (KH-domain type II)"/>
    <property type="match status" value="1"/>
</dbReference>
<evidence type="ECO:0000256" key="3">
    <source>
        <dbReference type="ARBA" id="ARBA00007921"/>
    </source>
</evidence>
<dbReference type="GO" id="GO:0000028">
    <property type="term" value="P:ribosomal small subunit assembly"/>
    <property type="evidence" value="ECO:0007669"/>
    <property type="project" value="TreeGrafter"/>
</dbReference>
<evidence type="ECO:0000313" key="21">
    <source>
        <dbReference type="Ensembl" id="ENSGACP00000026758.2"/>
    </source>
</evidence>
<evidence type="ECO:0000259" key="19">
    <source>
        <dbReference type="PROSITE" id="PS50823"/>
    </source>
</evidence>
<dbReference type="Pfam" id="PF01926">
    <property type="entry name" value="MMR_HSR1"/>
    <property type="match status" value="1"/>
</dbReference>
<reference evidence="21" key="3">
    <citation type="submission" date="2025-09" db="UniProtKB">
        <authorList>
            <consortium name="Ensembl"/>
        </authorList>
    </citation>
    <scope>IDENTIFICATION</scope>
</reference>
<dbReference type="PANTHER" id="PTHR42698">
    <property type="entry name" value="GTPASE ERA"/>
    <property type="match status" value="1"/>
</dbReference>
<dbReference type="GO" id="GO:0005743">
    <property type="term" value="C:mitochondrial inner membrane"/>
    <property type="evidence" value="ECO:0007669"/>
    <property type="project" value="UniProtKB-SubCell"/>
</dbReference>
<evidence type="ECO:0000313" key="22">
    <source>
        <dbReference type="Proteomes" id="UP000007635"/>
    </source>
</evidence>
<evidence type="ECO:0000256" key="2">
    <source>
        <dbReference type="ARBA" id="ARBA00004637"/>
    </source>
</evidence>
<protein>
    <recommendedName>
        <fullName evidence="4">GTPase Era, mitochondrial</fullName>
    </recommendedName>
    <alternativeName>
        <fullName evidence="15">ERA-like protein 1</fullName>
    </alternativeName>
</protein>
<evidence type="ECO:0000256" key="13">
    <source>
        <dbReference type="ARBA" id="ARBA00023136"/>
    </source>
</evidence>
<dbReference type="GO" id="GO:0005759">
    <property type="term" value="C:mitochondrial matrix"/>
    <property type="evidence" value="ECO:0007669"/>
    <property type="project" value="UniProtKB-SubCell"/>
</dbReference>